<dbReference type="Proteomes" id="UP001165082">
    <property type="component" value="Unassembled WGS sequence"/>
</dbReference>
<feature type="non-terminal residue" evidence="1">
    <location>
        <position position="1"/>
    </location>
</feature>
<protein>
    <submittedName>
        <fullName evidence="1">Uncharacterized protein</fullName>
    </submittedName>
</protein>
<accession>A0A9W6ZZY6</accession>
<reference evidence="1" key="1">
    <citation type="submission" date="2022-07" db="EMBL/GenBank/DDBJ databases">
        <title>Genome analysis of Parmales, a sister group of diatoms, reveals the evolutionary specialization of diatoms from phago-mixotrophs to photoautotrophs.</title>
        <authorList>
            <person name="Ban H."/>
            <person name="Sato S."/>
            <person name="Yoshikawa S."/>
            <person name="Kazumasa Y."/>
            <person name="Nakamura Y."/>
            <person name="Ichinomiya M."/>
            <person name="Saitoh K."/>
            <person name="Sato N."/>
            <person name="Blanc-Mathieu R."/>
            <person name="Endo H."/>
            <person name="Kuwata A."/>
            <person name="Ogata H."/>
        </authorList>
    </citation>
    <scope>NUCLEOTIDE SEQUENCE</scope>
</reference>
<comment type="caution">
    <text evidence="1">The sequence shown here is derived from an EMBL/GenBank/DDBJ whole genome shotgun (WGS) entry which is preliminary data.</text>
</comment>
<feature type="non-terminal residue" evidence="1">
    <location>
        <position position="197"/>
    </location>
</feature>
<name>A0A9W6ZZY6_9STRA</name>
<gene>
    <name evidence="1" type="ORF">TrRE_jg7084</name>
</gene>
<proteinExistence type="predicted"/>
<evidence type="ECO:0000313" key="2">
    <source>
        <dbReference type="Proteomes" id="UP001165082"/>
    </source>
</evidence>
<dbReference type="EMBL" id="BRXZ01001019">
    <property type="protein sequence ID" value="GMH60158.1"/>
    <property type="molecule type" value="Genomic_DNA"/>
</dbReference>
<dbReference type="OrthoDB" id="200145at2759"/>
<keyword evidence="2" id="KW-1185">Reference proteome</keyword>
<organism evidence="1 2">
    <name type="scientific">Triparma retinervis</name>
    <dbReference type="NCBI Taxonomy" id="2557542"/>
    <lineage>
        <taxon>Eukaryota</taxon>
        <taxon>Sar</taxon>
        <taxon>Stramenopiles</taxon>
        <taxon>Ochrophyta</taxon>
        <taxon>Bolidophyceae</taxon>
        <taxon>Parmales</taxon>
        <taxon>Triparmaceae</taxon>
        <taxon>Triparma</taxon>
    </lineage>
</organism>
<evidence type="ECO:0000313" key="1">
    <source>
        <dbReference type="EMBL" id="GMH60158.1"/>
    </source>
</evidence>
<dbReference type="AlphaFoldDB" id="A0A9W6ZZY6"/>
<sequence length="197" mass="21052">ILSNEKRTSTAAGGLACAGGTVDSVLTVVGSLQSTTDMVAWYTAVKTAMEQLSGVEVKKVKQGKDGCDVVIGMKAGHDGSSRDLLVRCGSRSGSLKVDDAAFRGDVIRDSMGIIKAELPDLTDLVRMAGNIAGPHDVRTVVREARERLRSAARRVTDVGNLRKRMQVKGRGGDLTDVKVMACEGCQIDVRMSRDYPK</sequence>